<keyword evidence="2" id="KW-1185">Reference proteome</keyword>
<reference evidence="1 2" key="1">
    <citation type="journal article" date="2022" name="bioRxiv">
        <title>Genomics of Preaxostyla Flagellates Illuminates Evolutionary Transitions and the Path Towards Mitochondrial Loss.</title>
        <authorList>
            <person name="Novak L.V.F."/>
            <person name="Treitli S.C."/>
            <person name="Pyrih J."/>
            <person name="Halakuc P."/>
            <person name="Pipaliya S.V."/>
            <person name="Vacek V."/>
            <person name="Brzon O."/>
            <person name="Soukal P."/>
            <person name="Eme L."/>
            <person name="Dacks J.B."/>
            <person name="Karnkowska A."/>
            <person name="Elias M."/>
            <person name="Hampl V."/>
        </authorList>
    </citation>
    <scope>NUCLEOTIDE SEQUENCE [LARGE SCALE GENOMIC DNA]</scope>
    <source>
        <strain evidence="1">NAU3</strain>
        <tissue evidence="1">Gut</tissue>
    </source>
</reference>
<comment type="caution">
    <text evidence="1">The sequence shown here is derived from an EMBL/GenBank/DDBJ whole genome shotgun (WGS) entry which is preliminary data.</text>
</comment>
<evidence type="ECO:0000313" key="1">
    <source>
        <dbReference type="EMBL" id="KAK2953476.1"/>
    </source>
</evidence>
<name>A0ABQ9XN47_9EUKA</name>
<sequence length="135" mass="15981">MVPTKRIHEIVHKSQLSRRSCNRGWKQRCWYDPCRRHRSGDQDHPRTTSIDRRRLLRPLFRSSPNPPLPSWPKHISNNVVYSALLFIQVPHDHRHSGSLQHDVNIRVIHQLHRRNNGNDVLVALHISPHPRLPHC</sequence>
<gene>
    <name evidence="1" type="ORF">BLNAU_11611</name>
</gene>
<dbReference type="EMBL" id="JARBJD010000091">
    <property type="protein sequence ID" value="KAK2953476.1"/>
    <property type="molecule type" value="Genomic_DNA"/>
</dbReference>
<proteinExistence type="predicted"/>
<organism evidence="1 2">
    <name type="scientific">Blattamonas nauphoetae</name>
    <dbReference type="NCBI Taxonomy" id="2049346"/>
    <lineage>
        <taxon>Eukaryota</taxon>
        <taxon>Metamonada</taxon>
        <taxon>Preaxostyla</taxon>
        <taxon>Oxymonadida</taxon>
        <taxon>Blattamonas</taxon>
    </lineage>
</organism>
<accession>A0ABQ9XN47</accession>
<dbReference type="Proteomes" id="UP001281761">
    <property type="component" value="Unassembled WGS sequence"/>
</dbReference>
<protein>
    <submittedName>
        <fullName evidence="1">Uncharacterized protein</fullName>
    </submittedName>
</protein>
<evidence type="ECO:0000313" key="2">
    <source>
        <dbReference type="Proteomes" id="UP001281761"/>
    </source>
</evidence>